<protein>
    <submittedName>
        <fullName evidence="1">Uncharacterized protein</fullName>
    </submittedName>
</protein>
<accession>A0A0G1J948</accession>
<organism evidence="1 2">
    <name type="scientific">Candidatus Uhrbacteria bacterium GW2011_GWF2_44_350</name>
    <dbReference type="NCBI Taxonomy" id="1619000"/>
    <lineage>
        <taxon>Bacteria</taxon>
        <taxon>Candidatus Uhriibacteriota</taxon>
    </lineage>
</organism>
<comment type="caution">
    <text evidence="1">The sequence shown here is derived from an EMBL/GenBank/DDBJ whole genome shotgun (WGS) entry which is preliminary data.</text>
</comment>
<dbReference type="Proteomes" id="UP000034154">
    <property type="component" value="Unassembled WGS sequence"/>
</dbReference>
<evidence type="ECO:0000313" key="2">
    <source>
        <dbReference type="Proteomes" id="UP000034154"/>
    </source>
</evidence>
<dbReference type="AlphaFoldDB" id="A0A0G1J948"/>
<dbReference type="EMBL" id="LCJB01000094">
    <property type="protein sequence ID" value="KKT67898.1"/>
    <property type="molecule type" value="Genomic_DNA"/>
</dbReference>
<reference evidence="1 2" key="1">
    <citation type="journal article" date="2015" name="Nature">
        <title>rRNA introns, odd ribosomes, and small enigmatic genomes across a large radiation of phyla.</title>
        <authorList>
            <person name="Brown C.T."/>
            <person name="Hug L.A."/>
            <person name="Thomas B.C."/>
            <person name="Sharon I."/>
            <person name="Castelle C.J."/>
            <person name="Singh A."/>
            <person name="Wilkins M.J."/>
            <person name="Williams K.H."/>
            <person name="Banfield J.F."/>
        </authorList>
    </citation>
    <scope>NUCLEOTIDE SEQUENCE [LARGE SCALE GENOMIC DNA]</scope>
</reference>
<sequence>MSNEYPDSPLPPWLRPKEIKNPAEFLCTPEILERAQKIGVSEPEKVLKALINTLTARPQRFEQPKPQYAKNIDDLIKTLEEYLQQISFGQVNYYFGAFQNISLMITIVLPQLSKKPEFRKFLSDFFDVYNQKKGRDKIGRMLGREFGLHFKEFEPLIETETAEYLRQELLEEFPLGIVPALDEAEINDKTQEKFRLDEAAEIENTELISSPYGLSLSEKFIDVLTPGVCPWTEVYYSDGLAKNDAPILSFNGKIFGIQDPATGTVLIVRSMKQAGRTVLLRGGIYDLTIAKDDPNDYSPDASGKIDFGQASILRFIPLRLWVDNQLEPSSGVPLKHDSLEEIIRKVLEKN</sequence>
<proteinExistence type="predicted"/>
<name>A0A0G1J948_9BACT</name>
<evidence type="ECO:0000313" key="1">
    <source>
        <dbReference type="EMBL" id="KKT67898.1"/>
    </source>
</evidence>
<gene>
    <name evidence="1" type="ORF">UW63_C0094G0004</name>
</gene>